<organism evidence="2 3">
    <name type="scientific">Rubus argutus</name>
    <name type="common">Southern blackberry</name>
    <dbReference type="NCBI Taxonomy" id="59490"/>
    <lineage>
        <taxon>Eukaryota</taxon>
        <taxon>Viridiplantae</taxon>
        <taxon>Streptophyta</taxon>
        <taxon>Embryophyta</taxon>
        <taxon>Tracheophyta</taxon>
        <taxon>Spermatophyta</taxon>
        <taxon>Magnoliopsida</taxon>
        <taxon>eudicotyledons</taxon>
        <taxon>Gunneridae</taxon>
        <taxon>Pentapetalae</taxon>
        <taxon>rosids</taxon>
        <taxon>fabids</taxon>
        <taxon>Rosales</taxon>
        <taxon>Rosaceae</taxon>
        <taxon>Rosoideae</taxon>
        <taxon>Rosoideae incertae sedis</taxon>
        <taxon>Rubus</taxon>
    </lineage>
</organism>
<evidence type="ECO:0000256" key="1">
    <source>
        <dbReference type="SAM" id="MobiDB-lite"/>
    </source>
</evidence>
<feature type="region of interest" description="Disordered" evidence="1">
    <location>
        <begin position="24"/>
        <end position="45"/>
    </location>
</feature>
<comment type="caution">
    <text evidence="2">The sequence shown here is derived from an EMBL/GenBank/DDBJ whole genome shotgun (WGS) entry which is preliminary data.</text>
</comment>
<reference evidence="2 3" key="1">
    <citation type="journal article" date="2023" name="G3 (Bethesda)">
        <title>A chromosome-length genome assembly and annotation of blackberry (Rubus argutus, cv. 'Hillquist').</title>
        <authorList>
            <person name="Bruna T."/>
            <person name="Aryal R."/>
            <person name="Dudchenko O."/>
            <person name="Sargent D.J."/>
            <person name="Mead D."/>
            <person name="Buti M."/>
            <person name="Cavallini A."/>
            <person name="Hytonen T."/>
            <person name="Andres J."/>
            <person name="Pham M."/>
            <person name="Weisz D."/>
            <person name="Mascagni F."/>
            <person name="Usai G."/>
            <person name="Natali L."/>
            <person name="Bassil N."/>
            <person name="Fernandez G.E."/>
            <person name="Lomsadze A."/>
            <person name="Armour M."/>
            <person name="Olukolu B."/>
            <person name="Poorten T."/>
            <person name="Britton C."/>
            <person name="Davik J."/>
            <person name="Ashrafi H."/>
            <person name="Aiden E.L."/>
            <person name="Borodovsky M."/>
            <person name="Worthington M."/>
        </authorList>
    </citation>
    <scope>NUCLEOTIDE SEQUENCE [LARGE SCALE GENOMIC DNA]</scope>
    <source>
        <strain evidence="2">PI 553951</strain>
    </source>
</reference>
<gene>
    <name evidence="2" type="ORF">M0R45_015696</name>
</gene>
<proteinExistence type="predicted"/>
<dbReference type="AlphaFoldDB" id="A0AAW1XQ05"/>
<evidence type="ECO:0000313" key="2">
    <source>
        <dbReference type="EMBL" id="KAK9938986.1"/>
    </source>
</evidence>
<dbReference type="Proteomes" id="UP001457282">
    <property type="component" value="Unassembled WGS sequence"/>
</dbReference>
<dbReference type="EMBL" id="JBEDUW010000003">
    <property type="protein sequence ID" value="KAK9938986.1"/>
    <property type="molecule type" value="Genomic_DNA"/>
</dbReference>
<protein>
    <submittedName>
        <fullName evidence="2">Uncharacterized protein</fullName>
    </submittedName>
</protein>
<accession>A0AAW1XQ05</accession>
<keyword evidence="3" id="KW-1185">Reference proteome</keyword>
<evidence type="ECO:0000313" key="3">
    <source>
        <dbReference type="Proteomes" id="UP001457282"/>
    </source>
</evidence>
<name>A0AAW1XQ05_RUBAR</name>
<sequence length="141" mass="15407">MTSLHSQLLIQPLLPPHILFLNSPQSPKHHTYNQQSNTTVAPHHTQPPIQQHHYLAGPSFLCTRRRHNTAPPSITIQPLTVSVCVRHLTITQLLLASIPGHCCPLPTSSPARISNCRTSSQATATDHLQSLCSSLATSIPL</sequence>
<feature type="compositionally biased region" description="Polar residues" evidence="1">
    <location>
        <begin position="24"/>
        <end position="40"/>
    </location>
</feature>